<reference evidence="14 15" key="1">
    <citation type="journal article" date="2016" name="Nat. Commun.">
        <title>Thousands of microbial genomes shed light on interconnected biogeochemical processes in an aquifer system.</title>
        <authorList>
            <person name="Anantharaman K."/>
            <person name="Brown C.T."/>
            <person name="Hug L.A."/>
            <person name="Sharon I."/>
            <person name="Castelle C.J."/>
            <person name="Probst A.J."/>
            <person name="Thomas B.C."/>
            <person name="Singh A."/>
            <person name="Wilkins M.J."/>
            <person name="Karaoz U."/>
            <person name="Brodie E.L."/>
            <person name="Williams K.H."/>
            <person name="Hubbard S.S."/>
            <person name="Banfield J.F."/>
        </authorList>
    </citation>
    <scope>NUCLEOTIDE SEQUENCE [LARGE SCALE GENOMIC DNA]</scope>
</reference>
<dbReference type="GO" id="GO:0006508">
    <property type="term" value="P:proteolysis"/>
    <property type="evidence" value="ECO:0007669"/>
    <property type="project" value="UniProtKB-KW"/>
</dbReference>
<accession>A0A1F5WZZ7</accession>
<proteinExistence type="inferred from homology"/>
<dbReference type="InterPro" id="IPR001915">
    <property type="entry name" value="Peptidase_M48"/>
</dbReference>
<dbReference type="Proteomes" id="UP000178114">
    <property type="component" value="Unassembled WGS sequence"/>
</dbReference>
<evidence type="ECO:0000256" key="7">
    <source>
        <dbReference type="ARBA" id="ARBA00022801"/>
    </source>
</evidence>
<dbReference type="GO" id="GO:0008270">
    <property type="term" value="F:zinc ion binding"/>
    <property type="evidence" value="ECO:0007669"/>
    <property type="project" value="UniProtKB-UniRule"/>
</dbReference>
<evidence type="ECO:0000256" key="5">
    <source>
        <dbReference type="ARBA" id="ARBA00022692"/>
    </source>
</evidence>
<keyword evidence="11 12" id="KW-0472">Membrane</keyword>
<dbReference type="GO" id="GO:0004222">
    <property type="term" value="F:metalloendopeptidase activity"/>
    <property type="evidence" value="ECO:0007669"/>
    <property type="project" value="UniProtKB-UniRule"/>
</dbReference>
<dbReference type="GO" id="GO:0005886">
    <property type="term" value="C:plasma membrane"/>
    <property type="evidence" value="ECO:0007669"/>
    <property type="project" value="UniProtKB-SubCell"/>
</dbReference>
<comment type="subcellular location">
    <subcellularLocation>
        <location evidence="1 12">Cell membrane</location>
        <topology evidence="1 12">Multi-pass membrane protein</topology>
    </subcellularLocation>
</comment>
<keyword evidence="5 12" id="KW-0812">Transmembrane</keyword>
<keyword evidence="7 12" id="KW-0378">Hydrolase</keyword>
<keyword evidence="8 12" id="KW-0862">Zinc</keyword>
<evidence type="ECO:0000256" key="1">
    <source>
        <dbReference type="ARBA" id="ARBA00004651"/>
    </source>
</evidence>
<evidence type="ECO:0000256" key="12">
    <source>
        <dbReference type="HAMAP-Rule" id="MF_00188"/>
    </source>
</evidence>
<dbReference type="HAMAP" id="MF_00188">
    <property type="entry name" value="Pept_M48_protease_HtpX"/>
    <property type="match status" value="1"/>
</dbReference>
<comment type="similarity">
    <text evidence="2 12">Belongs to the peptidase M48B family.</text>
</comment>
<evidence type="ECO:0000256" key="11">
    <source>
        <dbReference type="ARBA" id="ARBA00023136"/>
    </source>
</evidence>
<comment type="caution">
    <text evidence="14">The sequence shown here is derived from an EMBL/GenBank/DDBJ whole genome shotgun (WGS) entry which is preliminary data.</text>
</comment>
<feature type="transmembrane region" description="Helical" evidence="12">
    <location>
        <begin position="153"/>
        <end position="174"/>
    </location>
</feature>
<feature type="binding site" evidence="12">
    <location>
        <position position="143"/>
    </location>
    <ligand>
        <name>Zn(2+)</name>
        <dbReference type="ChEBI" id="CHEBI:29105"/>
        <note>catalytic</note>
    </ligand>
</feature>
<feature type="transmembrane region" description="Helical" evidence="12">
    <location>
        <begin position="15"/>
        <end position="34"/>
    </location>
</feature>
<dbReference type="Gene3D" id="3.30.2010.10">
    <property type="entry name" value="Metalloproteases ('zincins'), catalytic domain"/>
    <property type="match status" value="1"/>
</dbReference>
<dbReference type="Pfam" id="PF01435">
    <property type="entry name" value="Peptidase_M48"/>
    <property type="match status" value="1"/>
</dbReference>
<protein>
    <recommendedName>
        <fullName evidence="12">Protease HtpX homolog</fullName>
        <ecNumber evidence="12">3.4.24.-</ecNumber>
    </recommendedName>
</protein>
<keyword evidence="3 12" id="KW-1003">Cell membrane</keyword>
<dbReference type="PANTHER" id="PTHR43221">
    <property type="entry name" value="PROTEASE HTPX"/>
    <property type="match status" value="1"/>
</dbReference>
<feature type="binding site" evidence="12">
    <location>
        <position position="147"/>
    </location>
    <ligand>
        <name>Zn(2+)</name>
        <dbReference type="ChEBI" id="CHEBI:29105"/>
        <note>catalytic</note>
    </ligand>
</feature>
<evidence type="ECO:0000259" key="13">
    <source>
        <dbReference type="Pfam" id="PF01435"/>
    </source>
</evidence>
<keyword evidence="9 12" id="KW-1133">Transmembrane helix</keyword>
<evidence type="ECO:0000313" key="15">
    <source>
        <dbReference type="Proteomes" id="UP000178114"/>
    </source>
</evidence>
<evidence type="ECO:0000256" key="4">
    <source>
        <dbReference type="ARBA" id="ARBA00022670"/>
    </source>
</evidence>
<evidence type="ECO:0000256" key="10">
    <source>
        <dbReference type="ARBA" id="ARBA00023049"/>
    </source>
</evidence>
<dbReference type="PANTHER" id="PTHR43221:SF1">
    <property type="entry name" value="PROTEASE HTPX"/>
    <property type="match status" value="1"/>
</dbReference>
<dbReference type="STRING" id="1798351.A2930_03760"/>
<comment type="cofactor">
    <cofactor evidence="12">
        <name>Zn(2+)</name>
        <dbReference type="ChEBI" id="CHEBI:29105"/>
    </cofactor>
    <text evidence="12">Binds 1 zinc ion per subunit.</text>
</comment>
<dbReference type="InterPro" id="IPR050083">
    <property type="entry name" value="HtpX_protease"/>
</dbReference>
<feature type="domain" description="Peptidase M48" evidence="13">
    <location>
        <begin position="79"/>
        <end position="301"/>
    </location>
</feature>
<feature type="binding site" evidence="12">
    <location>
        <position position="224"/>
    </location>
    <ligand>
        <name>Zn(2+)</name>
        <dbReference type="ChEBI" id="CHEBI:29105"/>
        <note>catalytic</note>
    </ligand>
</feature>
<keyword evidence="4 12" id="KW-0645">Protease</keyword>
<keyword evidence="6 12" id="KW-0479">Metal-binding</keyword>
<gene>
    <name evidence="12" type="primary">htpX</name>
    <name evidence="14" type="ORF">A2930_03760</name>
</gene>
<evidence type="ECO:0000256" key="9">
    <source>
        <dbReference type="ARBA" id="ARBA00022989"/>
    </source>
</evidence>
<organism evidence="14 15">
    <name type="scientific">Candidatus Giovannonibacteria bacterium RIFCSPLOWO2_01_FULL_45_34</name>
    <dbReference type="NCBI Taxonomy" id="1798351"/>
    <lineage>
        <taxon>Bacteria</taxon>
        <taxon>Candidatus Giovannoniibacteriota</taxon>
    </lineage>
</organism>
<sequence>MATIWTHKDSNIRKTWFLITIFLVLISTVGWVFSRIYGNPGILVFAVAFSTITSVASYWFSDKVVIATTGAKFLLKEAAPDLHNIVENLAITAGLPKPRIYIIDSIQPNAFATGRNPEKAIVAVTSGILNIMDRTELEGVLAHEMSHIGNRDMLVSTVVVVLVGVIQLLSDIFLRSMRWGRMSGDNDRGGGQIQLIFLVLGIALAILAPFIAIIIQLAVSRKREYLADASGVLLTRYPEGLANALEKLAADNTPMRQASHATAHLWLDDPYQGKKKTVHWFAKLFMTHPPIEDRIKILRRMNIG</sequence>
<evidence type="ECO:0000256" key="8">
    <source>
        <dbReference type="ARBA" id="ARBA00022833"/>
    </source>
</evidence>
<evidence type="ECO:0000313" key="14">
    <source>
        <dbReference type="EMBL" id="OGF80891.1"/>
    </source>
</evidence>
<keyword evidence="10 12" id="KW-0482">Metalloprotease</keyword>
<dbReference type="AlphaFoldDB" id="A0A1F5WZZ7"/>
<evidence type="ECO:0000256" key="2">
    <source>
        <dbReference type="ARBA" id="ARBA00009779"/>
    </source>
</evidence>
<dbReference type="EC" id="3.4.24.-" evidence="12"/>
<feature type="transmembrane region" description="Helical" evidence="12">
    <location>
        <begin position="195"/>
        <end position="219"/>
    </location>
</feature>
<dbReference type="InterPro" id="IPR022919">
    <property type="entry name" value="Pept_M48_protease_HtpX"/>
</dbReference>
<feature type="active site" evidence="12">
    <location>
        <position position="144"/>
    </location>
</feature>
<name>A0A1F5WZZ7_9BACT</name>
<dbReference type="CDD" id="cd07340">
    <property type="entry name" value="M48B_Htpx_like"/>
    <property type="match status" value="1"/>
</dbReference>
<dbReference type="EMBL" id="MFID01000024">
    <property type="protein sequence ID" value="OGF80891.1"/>
    <property type="molecule type" value="Genomic_DNA"/>
</dbReference>
<feature type="transmembrane region" description="Helical" evidence="12">
    <location>
        <begin position="41"/>
        <end position="60"/>
    </location>
</feature>
<evidence type="ECO:0000256" key="6">
    <source>
        <dbReference type="ARBA" id="ARBA00022723"/>
    </source>
</evidence>
<evidence type="ECO:0000256" key="3">
    <source>
        <dbReference type="ARBA" id="ARBA00022475"/>
    </source>
</evidence>